<sequence length="121" mass="13471">MIENEFDNKTYNSDVLKKAIQALKDKKATYKDANEFAIGVGEILAEVLGKNITADILPDGKMYYNIADRIINPTMSKNHELVTGYAADVQTNLNHNAGLKIKGLKAELNQGRIDLMILIVY</sequence>
<proteinExistence type="predicted"/>
<keyword evidence="2" id="KW-1185">Reference proteome</keyword>
<accession>A0ABT1Y385</accession>
<evidence type="ECO:0000313" key="2">
    <source>
        <dbReference type="Proteomes" id="UP001524944"/>
    </source>
</evidence>
<name>A0ABT1Y385_9FIRM</name>
<evidence type="ECO:0000313" key="1">
    <source>
        <dbReference type="EMBL" id="MCR6544615.1"/>
    </source>
</evidence>
<reference evidence="1 2" key="1">
    <citation type="submission" date="2022-08" db="EMBL/GenBank/DDBJ databases">
        <title>Proteogenomics of the novel Dehalobacterium formicoaceticum strain EZ94 highlights a key role of methyltransferases during anaerobic dichloromethane degradation.</title>
        <authorList>
            <person name="Wasmund K."/>
        </authorList>
    </citation>
    <scope>NUCLEOTIDE SEQUENCE [LARGE SCALE GENOMIC DNA]</scope>
    <source>
        <strain evidence="1 2">EZ94</strain>
    </source>
</reference>
<organism evidence="1 2">
    <name type="scientific">Dehalobacterium formicoaceticum</name>
    <dbReference type="NCBI Taxonomy" id="51515"/>
    <lineage>
        <taxon>Bacteria</taxon>
        <taxon>Bacillati</taxon>
        <taxon>Bacillota</taxon>
        <taxon>Clostridia</taxon>
        <taxon>Eubacteriales</taxon>
        <taxon>Peptococcaceae</taxon>
        <taxon>Dehalobacterium</taxon>
    </lineage>
</organism>
<gene>
    <name evidence="1" type="ORF">NVS47_03645</name>
</gene>
<comment type="caution">
    <text evidence="1">The sequence shown here is derived from an EMBL/GenBank/DDBJ whole genome shotgun (WGS) entry which is preliminary data.</text>
</comment>
<dbReference type="RefSeq" id="WP_257912111.1">
    <property type="nucleotide sequence ID" value="NZ_JANPWE010000001.1"/>
</dbReference>
<dbReference type="EMBL" id="JANPWE010000001">
    <property type="protein sequence ID" value="MCR6544615.1"/>
    <property type="molecule type" value="Genomic_DNA"/>
</dbReference>
<protein>
    <submittedName>
        <fullName evidence="1">Uncharacterized protein</fullName>
    </submittedName>
</protein>
<dbReference type="Proteomes" id="UP001524944">
    <property type="component" value="Unassembled WGS sequence"/>
</dbReference>